<dbReference type="KEGG" id="smag:AN936_08215"/>
<dbReference type="InterPro" id="IPR036291">
    <property type="entry name" value="NAD(P)-bd_dom_sf"/>
</dbReference>
<dbReference type="PRINTS" id="PR00081">
    <property type="entry name" value="GDHRDH"/>
</dbReference>
<sequence length="264" mass="27471">MDLGIKGKVALVFGGSKGIGLGCVREFAREGCSTVIAARTQATIDAAVAEVQAAGGAVIGISADCTRKDGIARAVQAATDAFAPPDILIFNVDSGPKGSFLDVDDDTFAAANNNNVMAFRWAVQAVIPHMQRQGWGRILTIGTNSVKAPHRKLARAAQNTYRVGALALSKTLSAELGPMGITVNTLGTGAIATPQFKEVFTKIAAEHGQSYDEHIAVRTSAYPIPRMGTPEDMAAAAAFLCSDRAGFITGQVLVVDGGNLEVLQ</sequence>
<evidence type="ECO:0008006" key="4">
    <source>
        <dbReference type="Google" id="ProtNLM"/>
    </source>
</evidence>
<dbReference type="PANTHER" id="PTHR42879:SF6">
    <property type="entry name" value="NADPH-DEPENDENT REDUCTASE BACG"/>
    <property type="match status" value="1"/>
</dbReference>
<organism evidence="2 3">
    <name type="scientific">Sphingopyxis macrogoltabida</name>
    <name type="common">Sphingomonas macrogoltabidus</name>
    <dbReference type="NCBI Taxonomy" id="33050"/>
    <lineage>
        <taxon>Bacteria</taxon>
        <taxon>Pseudomonadati</taxon>
        <taxon>Pseudomonadota</taxon>
        <taxon>Alphaproteobacteria</taxon>
        <taxon>Sphingomonadales</taxon>
        <taxon>Sphingomonadaceae</taxon>
        <taxon>Sphingopyxis</taxon>
    </lineage>
</organism>
<comment type="similarity">
    <text evidence="1">Belongs to the short-chain dehydrogenases/reductases (SDR) family.</text>
</comment>
<dbReference type="RefSeq" id="WP_054587720.1">
    <property type="nucleotide sequence ID" value="NZ_CP012700.1"/>
</dbReference>
<dbReference type="Pfam" id="PF13561">
    <property type="entry name" value="adh_short_C2"/>
    <property type="match status" value="1"/>
</dbReference>
<dbReference type="InterPro" id="IPR002347">
    <property type="entry name" value="SDR_fam"/>
</dbReference>
<protein>
    <recommendedName>
        <fullName evidence="4">Short-chain dehydrogenase</fullName>
    </recommendedName>
</protein>
<dbReference type="Gene3D" id="3.40.50.720">
    <property type="entry name" value="NAD(P)-binding Rossmann-like Domain"/>
    <property type="match status" value="1"/>
</dbReference>
<dbReference type="Proteomes" id="UP000058074">
    <property type="component" value="Chromosome"/>
</dbReference>
<dbReference type="PANTHER" id="PTHR42879">
    <property type="entry name" value="3-OXOACYL-(ACYL-CARRIER-PROTEIN) REDUCTASE"/>
    <property type="match status" value="1"/>
</dbReference>
<reference evidence="2 3" key="1">
    <citation type="journal article" date="2015" name="Genome Announc.">
        <title>Complete Genome Sequence of Polypropylene Glycol- and Polyethylene Glycol-Degrading Sphingopyxis macrogoltabida Strain EY-1.</title>
        <authorList>
            <person name="Ohtsubo Y."/>
            <person name="Nagata Y."/>
            <person name="Numata M."/>
            <person name="Tsuchikane K."/>
            <person name="Hosoyama A."/>
            <person name="Yamazoe A."/>
            <person name="Tsuda M."/>
            <person name="Fujita N."/>
            <person name="Kawai F."/>
        </authorList>
    </citation>
    <scope>NUCLEOTIDE SEQUENCE [LARGE SCALE GENOMIC DNA]</scope>
    <source>
        <strain evidence="2 3">EY-1</strain>
    </source>
</reference>
<evidence type="ECO:0000256" key="1">
    <source>
        <dbReference type="ARBA" id="ARBA00006484"/>
    </source>
</evidence>
<dbReference type="OrthoDB" id="9793325at2"/>
<gene>
    <name evidence="2" type="ORF">AN936_08215</name>
</gene>
<name>A0A0N9UXX8_SPHMC</name>
<proteinExistence type="inferred from homology"/>
<dbReference type="AlphaFoldDB" id="A0A0N9UXX8"/>
<dbReference type="EMBL" id="CP012700">
    <property type="protein sequence ID" value="ALH80354.1"/>
    <property type="molecule type" value="Genomic_DNA"/>
</dbReference>
<accession>A0A0N9UXX8</accession>
<evidence type="ECO:0000313" key="2">
    <source>
        <dbReference type="EMBL" id="ALH80354.1"/>
    </source>
</evidence>
<evidence type="ECO:0000313" key="3">
    <source>
        <dbReference type="Proteomes" id="UP000058074"/>
    </source>
</evidence>
<dbReference type="SUPFAM" id="SSF51735">
    <property type="entry name" value="NAD(P)-binding Rossmann-fold domains"/>
    <property type="match status" value="1"/>
</dbReference>
<dbReference type="InterPro" id="IPR050259">
    <property type="entry name" value="SDR"/>
</dbReference>
<dbReference type="PATRIC" id="fig|33050.5.peg.1706"/>